<dbReference type="Ensembl" id="ENSCWAT00000000119.1">
    <property type="protein sequence ID" value="ENSCWAP00000000098.1"/>
    <property type="gene ID" value="ENSCWAG00000000110.1"/>
</dbReference>
<organism evidence="5 6">
    <name type="scientific">Catagonus wagneri</name>
    <name type="common">Chacoan peccary</name>
    <dbReference type="NCBI Taxonomy" id="51154"/>
    <lineage>
        <taxon>Eukaryota</taxon>
        <taxon>Metazoa</taxon>
        <taxon>Chordata</taxon>
        <taxon>Craniata</taxon>
        <taxon>Vertebrata</taxon>
        <taxon>Euteleostomi</taxon>
        <taxon>Mammalia</taxon>
        <taxon>Eutheria</taxon>
        <taxon>Laurasiatheria</taxon>
        <taxon>Artiodactyla</taxon>
        <taxon>Suina</taxon>
        <taxon>Tayassuidae</taxon>
        <taxon>Catagonus</taxon>
    </lineage>
</organism>
<evidence type="ECO:0000256" key="1">
    <source>
        <dbReference type="ARBA" id="ARBA00004123"/>
    </source>
</evidence>
<comment type="subcellular location">
    <subcellularLocation>
        <location evidence="1">Nucleus</location>
    </subcellularLocation>
</comment>
<reference evidence="5" key="2">
    <citation type="submission" date="2025-09" db="UniProtKB">
        <authorList>
            <consortium name="Ensembl"/>
        </authorList>
    </citation>
    <scope>IDENTIFICATION</scope>
</reference>
<sequence>MADHLTHAGRRGLTADRFRNAIGVLQWCGPPASFGSIQTTTDRDQPANPMEVNAQLFAVLTAPKQDTDVLMDSLPSEESPAALRLVKL</sequence>
<proteinExistence type="predicted"/>
<keyword evidence="3" id="KW-0804">Transcription</keyword>
<dbReference type="Gene3D" id="6.10.280.10">
    <property type="entry name" value="Mediator complex, subunit Med21"/>
    <property type="match status" value="1"/>
</dbReference>
<dbReference type="Proteomes" id="UP000694540">
    <property type="component" value="Unplaced"/>
</dbReference>
<dbReference type="GeneTree" id="ENSGT00940000171943"/>
<evidence type="ECO:0000256" key="4">
    <source>
        <dbReference type="ARBA" id="ARBA00023242"/>
    </source>
</evidence>
<accession>A0A8C3VCZ1</accession>
<keyword evidence="6" id="KW-1185">Reference proteome</keyword>
<name>A0A8C3VCZ1_9CETA</name>
<evidence type="ECO:0000256" key="2">
    <source>
        <dbReference type="ARBA" id="ARBA00023015"/>
    </source>
</evidence>
<evidence type="ECO:0000313" key="6">
    <source>
        <dbReference type="Proteomes" id="UP000694540"/>
    </source>
</evidence>
<dbReference type="SUPFAM" id="SSF140718">
    <property type="entry name" value="Mediator hinge subcomplex-like"/>
    <property type="match status" value="1"/>
</dbReference>
<dbReference type="InterPro" id="IPR037212">
    <property type="entry name" value="Med7/Med21-like"/>
</dbReference>
<evidence type="ECO:0000256" key="3">
    <source>
        <dbReference type="ARBA" id="ARBA00023163"/>
    </source>
</evidence>
<dbReference type="GO" id="GO:0016592">
    <property type="term" value="C:mediator complex"/>
    <property type="evidence" value="ECO:0007669"/>
    <property type="project" value="InterPro"/>
</dbReference>
<dbReference type="AlphaFoldDB" id="A0A8C3VCZ1"/>
<keyword evidence="4" id="KW-0539">Nucleus</keyword>
<evidence type="ECO:0000313" key="5">
    <source>
        <dbReference type="Ensembl" id="ENSCWAP00000000098.1"/>
    </source>
</evidence>
<protein>
    <submittedName>
        <fullName evidence="5">Uncharacterized protein</fullName>
    </submittedName>
</protein>
<keyword evidence="2" id="KW-0805">Transcription regulation</keyword>
<reference evidence="5" key="1">
    <citation type="submission" date="2025-08" db="UniProtKB">
        <authorList>
            <consortium name="Ensembl"/>
        </authorList>
    </citation>
    <scope>IDENTIFICATION</scope>
</reference>